<accession>A0AAN8WJ11</accession>
<dbReference type="Proteomes" id="UP001370490">
    <property type="component" value="Unassembled WGS sequence"/>
</dbReference>
<evidence type="ECO:0000313" key="3">
    <source>
        <dbReference type="Proteomes" id="UP001370490"/>
    </source>
</evidence>
<feature type="region of interest" description="Disordered" evidence="1">
    <location>
        <begin position="91"/>
        <end position="182"/>
    </location>
</feature>
<evidence type="ECO:0000256" key="1">
    <source>
        <dbReference type="SAM" id="MobiDB-lite"/>
    </source>
</evidence>
<sequence>MEADAKMDPSPVPLLSRLDRLDSVMKYLEGKQKLSNWVIDGSAGRVGKQCVPLDVAVREVQTKGSLLDRITLLEERLIQLCLEIESSSTSQSHTSTTRSCKETSSASGNSSRKYFSRSFPTFEPNQGHRHKSQLPLSRPEHQRKAALVQQKKQKQKQNHKETTTLKKQLENGKENKGEKTKSKTGKAGICIKWWHLKLLGC</sequence>
<dbReference type="PANTHER" id="PTHR34190:SF3">
    <property type="entry name" value="MICROSPORE-SPECIFIC PROMOTER 2"/>
    <property type="match status" value="1"/>
</dbReference>
<organism evidence="2 3">
    <name type="scientific">Dillenia turbinata</name>
    <dbReference type="NCBI Taxonomy" id="194707"/>
    <lineage>
        <taxon>Eukaryota</taxon>
        <taxon>Viridiplantae</taxon>
        <taxon>Streptophyta</taxon>
        <taxon>Embryophyta</taxon>
        <taxon>Tracheophyta</taxon>
        <taxon>Spermatophyta</taxon>
        <taxon>Magnoliopsida</taxon>
        <taxon>eudicotyledons</taxon>
        <taxon>Gunneridae</taxon>
        <taxon>Pentapetalae</taxon>
        <taxon>Dilleniales</taxon>
        <taxon>Dilleniaceae</taxon>
        <taxon>Dillenia</taxon>
    </lineage>
</organism>
<protein>
    <submittedName>
        <fullName evidence="2">Uncharacterized protein</fullName>
    </submittedName>
</protein>
<name>A0AAN8WJ11_9MAGN</name>
<keyword evidence="3" id="KW-1185">Reference proteome</keyword>
<dbReference type="EMBL" id="JBAMMX010000001">
    <property type="protein sequence ID" value="KAK6947428.1"/>
    <property type="molecule type" value="Genomic_DNA"/>
</dbReference>
<dbReference type="AlphaFoldDB" id="A0AAN8WJ11"/>
<proteinExistence type="predicted"/>
<dbReference type="PANTHER" id="PTHR34190">
    <property type="entry name" value="EXPRESSED PROTEIN"/>
    <property type="match status" value="1"/>
</dbReference>
<reference evidence="2 3" key="1">
    <citation type="submission" date="2023-12" db="EMBL/GenBank/DDBJ databases">
        <title>A high-quality genome assembly for Dillenia turbinata (Dilleniales).</title>
        <authorList>
            <person name="Chanderbali A."/>
        </authorList>
    </citation>
    <scope>NUCLEOTIDE SEQUENCE [LARGE SCALE GENOMIC DNA]</scope>
    <source>
        <strain evidence="2">LSX21</strain>
        <tissue evidence="2">Leaf</tissue>
    </source>
</reference>
<feature type="compositionally biased region" description="Polar residues" evidence="1">
    <location>
        <begin position="102"/>
        <end position="113"/>
    </location>
</feature>
<gene>
    <name evidence="2" type="ORF">RJ641_000901</name>
</gene>
<comment type="caution">
    <text evidence="2">The sequence shown here is derived from an EMBL/GenBank/DDBJ whole genome shotgun (WGS) entry which is preliminary data.</text>
</comment>
<evidence type="ECO:0000313" key="2">
    <source>
        <dbReference type="EMBL" id="KAK6947428.1"/>
    </source>
</evidence>
<feature type="compositionally biased region" description="Basic and acidic residues" evidence="1">
    <location>
        <begin position="158"/>
        <end position="181"/>
    </location>
</feature>